<evidence type="ECO:0000313" key="9">
    <source>
        <dbReference type="EMBL" id="AIN37054.1"/>
    </source>
</evidence>
<dbReference type="Proteomes" id="UP000115125">
    <property type="component" value="Genome"/>
</dbReference>
<evidence type="ECO:0000256" key="2">
    <source>
        <dbReference type="ARBA" id="ARBA00014389"/>
    </source>
</evidence>
<keyword evidence="6 8" id="KW-0687">Ribonucleoprotein</keyword>
<dbReference type="Pfam" id="PF00952">
    <property type="entry name" value="Bunya_nucleocap"/>
    <property type="match status" value="1"/>
</dbReference>
<dbReference type="GeneID" id="32708044"/>
<keyword evidence="3 8" id="KW-0946">Virion</keyword>
<evidence type="ECO:0000256" key="5">
    <source>
        <dbReference type="ARBA" id="ARBA00023086"/>
    </source>
</evidence>
<dbReference type="GO" id="GO:1990904">
    <property type="term" value="C:ribonucleoprotein complex"/>
    <property type="evidence" value="ECO:0007669"/>
    <property type="project" value="UniProtKB-KW"/>
</dbReference>
<name>A0A088MJ31_9VIRU</name>
<evidence type="ECO:0000313" key="10">
    <source>
        <dbReference type="Proteomes" id="UP000115125"/>
    </source>
</evidence>
<comment type="subcellular location">
    <subcellularLocation>
        <location evidence="8">Virion</location>
    </subcellularLocation>
    <text evidence="8">Located inside the virion, complexed with the viral RNA.</text>
</comment>
<dbReference type="RefSeq" id="YP_009362076.1">
    <property type="nucleotide sequence ID" value="NC_034501.1"/>
</dbReference>
<dbReference type="InterPro" id="IPR043012">
    <property type="entry name" value="Bunya_nucleocap_N"/>
</dbReference>
<dbReference type="GO" id="GO:0003723">
    <property type="term" value="F:RNA binding"/>
    <property type="evidence" value="ECO:0007669"/>
    <property type="project" value="UniProtKB-UniRule"/>
</dbReference>
<evidence type="ECO:0000256" key="4">
    <source>
        <dbReference type="ARBA" id="ARBA00022884"/>
    </source>
</evidence>
<accession>A0A088MJ31</accession>
<dbReference type="GO" id="GO:0019013">
    <property type="term" value="C:viral nucleocapsid"/>
    <property type="evidence" value="ECO:0007669"/>
    <property type="project" value="UniProtKB-UniRule"/>
</dbReference>
<evidence type="ECO:0000256" key="7">
    <source>
        <dbReference type="ARBA" id="ARBA00033344"/>
    </source>
</evidence>
<dbReference type="PIRSF" id="PIRSF003947">
    <property type="entry name" value="N_OrthobunV"/>
    <property type="match status" value="1"/>
</dbReference>
<protein>
    <recommendedName>
        <fullName evidence="2 8">Nucleoprotein</fullName>
    </recommendedName>
    <alternativeName>
        <fullName evidence="7 8">Nucleocapsid protein</fullName>
    </alternativeName>
</protein>
<evidence type="ECO:0000256" key="3">
    <source>
        <dbReference type="ARBA" id="ARBA00022844"/>
    </source>
</evidence>
<dbReference type="EMBL" id="KJ867203">
    <property type="protein sequence ID" value="AIN37054.1"/>
    <property type="molecule type" value="Viral_cRNA"/>
</dbReference>
<proteinExistence type="inferred from homology"/>
<keyword evidence="5 8" id="KW-0543">Viral nucleoprotein</keyword>
<dbReference type="OrthoDB" id="8295at10239"/>
<dbReference type="Gene3D" id="1.10.472.180">
    <property type="entry name" value="Bunyavirus nucleocapsid (N) protein, C-terminal domain"/>
    <property type="match status" value="1"/>
</dbReference>
<dbReference type="KEGG" id="vg:32708044"/>
<evidence type="ECO:0000256" key="8">
    <source>
        <dbReference type="PIRNR" id="PIRNR003947"/>
    </source>
</evidence>
<keyword evidence="4 8" id="KW-0694">RNA-binding</keyword>
<dbReference type="InterPro" id="IPR043011">
    <property type="entry name" value="Bunya_nucleocap_C"/>
</dbReference>
<dbReference type="InterPro" id="IPR001784">
    <property type="entry name" value="Bunya_nucleocap"/>
</dbReference>
<sequence length="233" mass="26655">MSEIVFYDEPLRIQSGFDPERQYMEFIRGVGNGISLPSIKIFFLNARKAKDKLSLRSDRKISLKFGTWSVEVVNNHFQGNRDSTIGNMDLTLHRLSGYLARHVLELYLAANPVNQANIRQTIINPIAESNGIHWDSGAEIYLSFFPGSEMFLEKFNFYPLAIGIYRVKRGMMDAQFLKKSLRQRYGQLTADQWMQTKTEDVMRAVTVLEGLAWGRSGLSEAAKQFLNKFGITI</sequence>
<organism evidence="9 10">
    <name type="scientific">Kaeng Khoi virus</name>
    <dbReference type="NCBI Taxonomy" id="307164"/>
    <lineage>
        <taxon>Viruses</taxon>
        <taxon>Riboviria</taxon>
        <taxon>Orthornavirae</taxon>
        <taxon>Negarnaviricota</taxon>
        <taxon>Polyploviricotina</taxon>
        <taxon>Bunyaviricetes</taxon>
        <taxon>Elliovirales</taxon>
        <taxon>Peribunyaviridae</taxon>
        <taxon>Orthobunyavirus</taxon>
        <taxon>Orthobunyavirus kaengkhoiense</taxon>
    </lineage>
</organism>
<comment type="similarity">
    <text evidence="1 8">Belongs to the orthobunyavirus nucleocapsid protein family.</text>
</comment>
<evidence type="ECO:0000256" key="1">
    <source>
        <dbReference type="ARBA" id="ARBA00006516"/>
    </source>
</evidence>
<dbReference type="Gene3D" id="1.20.142.20">
    <property type="match status" value="1"/>
</dbReference>
<evidence type="ECO:0000256" key="6">
    <source>
        <dbReference type="ARBA" id="ARBA00023274"/>
    </source>
</evidence>
<reference evidence="9 10" key="1">
    <citation type="journal article" date="2014" name="PLoS Negl. Trop. Dis.">
        <title>Molecular characterization of human pathogenic bunyaviruses of the nyando and bwamba/pongola virus groups leads to the genetic identification of mojui dos campos and kaeng khoi virus.</title>
        <authorList>
            <person name="Groseth A."/>
            <person name="Mampilli V."/>
            <person name="Weisend C."/>
            <person name="Dahlstrom E."/>
            <person name="Porcella S.F."/>
            <person name="Russell B.J."/>
            <person name="Tesh R.B."/>
            <person name="Ebihara H."/>
        </authorList>
    </citation>
    <scope>NUCLEOTIDE SEQUENCE [LARGE SCALE GENOMIC DNA]</scope>
    <source>
        <strain evidence="9">PSC-19</strain>
    </source>
</reference>
<keyword evidence="10" id="KW-1185">Reference proteome</keyword>